<protein>
    <submittedName>
        <fullName evidence="4">G2/M phase-specific E3 ubiquitin-protein ligase</fullName>
    </submittedName>
</protein>
<keyword evidence="2" id="KW-0479">Metal-binding</keyword>
<organism evidence="4 5">
    <name type="scientific">Acropora cervicornis</name>
    <name type="common">Staghorn coral</name>
    <dbReference type="NCBI Taxonomy" id="6130"/>
    <lineage>
        <taxon>Eukaryota</taxon>
        <taxon>Metazoa</taxon>
        <taxon>Cnidaria</taxon>
        <taxon>Anthozoa</taxon>
        <taxon>Hexacorallia</taxon>
        <taxon>Scleractinia</taxon>
        <taxon>Astrocoeniina</taxon>
        <taxon>Acroporidae</taxon>
        <taxon>Acropora</taxon>
    </lineage>
</organism>
<dbReference type="Pfam" id="PF13359">
    <property type="entry name" value="DDE_Tnp_4"/>
    <property type="match status" value="1"/>
</dbReference>
<sequence length="349" mass="38532">MRRSAIWVDTCRQLMRKRFSPNNRISVNFADNEGKSEGAVDVGGPKRVFLRLVVKAANEDSGIFIGPVGCRSLFPNVTAWSLAHGGPAGNFFSGMLYDSIAYGLGIRPPKLIADSKTDDELEKNQHDDDIQGILDTQGAATLAVLKNKDSTLNIILCNVLVDSTRYLLEDLKKGLETLGVLEAIKKHPEQLRELFTKENIRPLDAATVDAIFSIDYDDQGSNGGAIQELAIICKIAKNEPDYVNRKGYHSINVQAVCNHEGLLTNIVAKWPGSTHDRHIFRRSALGRQLEEGGGGHGLAEGVLLGDSVKFMEPESDDINISVEDFHVQEQYRGRKNGNAMKRHITDTFF</sequence>
<evidence type="ECO:0000256" key="2">
    <source>
        <dbReference type="ARBA" id="ARBA00022723"/>
    </source>
</evidence>
<dbReference type="AlphaFoldDB" id="A0AAD9PYB7"/>
<keyword evidence="5" id="KW-1185">Reference proteome</keyword>
<proteinExistence type="predicted"/>
<dbReference type="InterPro" id="IPR027806">
    <property type="entry name" value="HARBI1_dom"/>
</dbReference>
<reference evidence="4" key="2">
    <citation type="journal article" date="2023" name="Science">
        <title>Genomic signatures of disease resistance in endangered staghorn corals.</title>
        <authorList>
            <person name="Vollmer S.V."/>
            <person name="Selwyn J.D."/>
            <person name="Despard B.A."/>
            <person name="Roesel C.L."/>
        </authorList>
    </citation>
    <scope>NUCLEOTIDE SEQUENCE</scope>
    <source>
        <strain evidence="4">K2</strain>
    </source>
</reference>
<dbReference type="Proteomes" id="UP001249851">
    <property type="component" value="Unassembled WGS sequence"/>
</dbReference>
<dbReference type="EMBL" id="JARQWQ010000098">
    <property type="protein sequence ID" value="KAK2551392.1"/>
    <property type="molecule type" value="Genomic_DNA"/>
</dbReference>
<dbReference type="Gene3D" id="3.90.1750.10">
    <property type="entry name" value="Hect, E3 ligase catalytic domains"/>
    <property type="match status" value="1"/>
</dbReference>
<evidence type="ECO:0000259" key="3">
    <source>
        <dbReference type="Pfam" id="PF13359"/>
    </source>
</evidence>
<comment type="cofactor">
    <cofactor evidence="1">
        <name>a divalent metal cation</name>
        <dbReference type="ChEBI" id="CHEBI:60240"/>
    </cofactor>
</comment>
<evidence type="ECO:0000256" key="1">
    <source>
        <dbReference type="ARBA" id="ARBA00001968"/>
    </source>
</evidence>
<feature type="domain" description="DDE Tnp4" evidence="3">
    <location>
        <begin position="236"/>
        <end position="307"/>
    </location>
</feature>
<accession>A0AAD9PYB7</accession>
<dbReference type="GO" id="GO:0046872">
    <property type="term" value="F:metal ion binding"/>
    <property type="evidence" value="ECO:0007669"/>
    <property type="project" value="UniProtKB-KW"/>
</dbReference>
<evidence type="ECO:0000313" key="4">
    <source>
        <dbReference type="EMBL" id="KAK2551392.1"/>
    </source>
</evidence>
<evidence type="ECO:0000313" key="5">
    <source>
        <dbReference type="Proteomes" id="UP001249851"/>
    </source>
</evidence>
<reference evidence="4" key="1">
    <citation type="journal article" date="2023" name="G3 (Bethesda)">
        <title>Whole genome assembly and annotation of the endangered Caribbean coral Acropora cervicornis.</title>
        <authorList>
            <person name="Selwyn J.D."/>
            <person name="Vollmer S.V."/>
        </authorList>
    </citation>
    <scope>NUCLEOTIDE SEQUENCE</scope>
    <source>
        <strain evidence="4">K2</strain>
    </source>
</reference>
<comment type="caution">
    <text evidence="4">The sequence shown here is derived from an EMBL/GenBank/DDBJ whole genome shotgun (WGS) entry which is preliminary data.</text>
</comment>
<gene>
    <name evidence="4" type="ORF">P5673_027793</name>
</gene>
<name>A0AAD9PYB7_ACRCE</name>